<organism evidence="3 4">
    <name type="scientific">Jiella pacifica</name>
    <dbReference type="NCBI Taxonomy" id="2696469"/>
    <lineage>
        <taxon>Bacteria</taxon>
        <taxon>Pseudomonadati</taxon>
        <taxon>Pseudomonadota</taxon>
        <taxon>Alphaproteobacteria</taxon>
        <taxon>Hyphomicrobiales</taxon>
        <taxon>Aurantimonadaceae</taxon>
        <taxon>Jiella</taxon>
    </lineage>
</organism>
<dbReference type="Pfam" id="PF18818">
    <property type="entry name" value="MPTase-PolyVal"/>
    <property type="match status" value="1"/>
</dbReference>
<evidence type="ECO:0000259" key="2">
    <source>
        <dbReference type="Pfam" id="PF18818"/>
    </source>
</evidence>
<evidence type="ECO:0000313" key="4">
    <source>
        <dbReference type="Proteomes" id="UP000469011"/>
    </source>
</evidence>
<comment type="caution">
    <text evidence="3">The sequence shown here is derived from an EMBL/GenBank/DDBJ whole genome shotgun (WGS) entry which is preliminary data.</text>
</comment>
<dbReference type="EMBL" id="JAAAMG010000020">
    <property type="protein sequence ID" value="NDW06822.1"/>
    <property type="molecule type" value="Genomic_DNA"/>
</dbReference>
<accession>A0A6N9T8D2</accession>
<name>A0A6N9T8D2_9HYPH</name>
<dbReference type="InterPro" id="IPR013610">
    <property type="entry name" value="ArdC_N"/>
</dbReference>
<dbReference type="Pfam" id="PF08401">
    <property type="entry name" value="ArdcN"/>
    <property type="match status" value="1"/>
</dbReference>
<dbReference type="InterPro" id="IPR041459">
    <property type="entry name" value="MPTase-PolyVal"/>
</dbReference>
<keyword evidence="4" id="KW-1185">Reference proteome</keyword>
<feature type="domain" description="N-terminal" evidence="1">
    <location>
        <begin position="7"/>
        <end position="120"/>
    </location>
</feature>
<dbReference type="GO" id="GO:0003697">
    <property type="term" value="F:single-stranded DNA binding"/>
    <property type="evidence" value="ECO:0007669"/>
    <property type="project" value="InterPro"/>
</dbReference>
<evidence type="ECO:0000259" key="1">
    <source>
        <dbReference type="Pfam" id="PF08401"/>
    </source>
</evidence>
<reference evidence="3 4" key="1">
    <citation type="submission" date="2020-01" db="EMBL/GenBank/DDBJ databases">
        <title>Jiella pacifica sp. nov.</title>
        <authorList>
            <person name="Xue Z."/>
            <person name="Zhu S."/>
            <person name="Chen J."/>
            <person name="Yang J."/>
        </authorList>
    </citation>
    <scope>NUCLEOTIDE SEQUENCE [LARGE SCALE GENOMIC DNA]</scope>
    <source>
        <strain evidence="3 4">40Bstr34</strain>
    </source>
</reference>
<dbReference type="PIRSF" id="PIRSF037112">
    <property type="entry name" value="Antirestriction_ArdC"/>
    <property type="match status" value="1"/>
</dbReference>
<dbReference type="Proteomes" id="UP000469011">
    <property type="component" value="Unassembled WGS sequence"/>
</dbReference>
<sequence>MAKAKFDVYDHVTNEIIAQIEAGTPPWRKPWTGGAAGACLPRRFNGDEYRGINVLMLWATAATQGYSSARWMTYRQAGELGGQVRKGEKSACVVKFGTVEREDDNGEERRVPYCRAYRVFNADQIDGLPEEFYTRPDPARDLGTEADPTLDAFFARTGAMIESTREPRAFYDRRRDVIHMPPIATFHAAQGYYGTLAHELTHWTGGDKRLERFKRFNDRKAYAFEELVAEIGACMLSVRLGVQPTFDQSAAYVEGWLKALKEDKRAIFRAASEAQKAADFIMQSVDRDDATKAKETGAIAA</sequence>
<proteinExistence type="predicted"/>
<dbReference type="RefSeq" id="WP_163465275.1">
    <property type="nucleotide sequence ID" value="NZ_JAAAMG010000020.1"/>
</dbReference>
<feature type="domain" description="Polyvalent protein metallopeptidase" evidence="2">
    <location>
        <begin position="149"/>
        <end position="272"/>
    </location>
</feature>
<evidence type="ECO:0000313" key="3">
    <source>
        <dbReference type="EMBL" id="NDW06822.1"/>
    </source>
</evidence>
<dbReference type="InterPro" id="IPR017113">
    <property type="entry name" value="Antirestriction_ArdC"/>
</dbReference>
<gene>
    <name evidence="3" type="ORF">GTK09_20615</name>
</gene>
<protein>
    <submittedName>
        <fullName evidence="3">DUF1738 domain-containing protein</fullName>
    </submittedName>
</protein>
<dbReference type="AlphaFoldDB" id="A0A6N9T8D2"/>